<protein>
    <submittedName>
        <fullName evidence="1">Uncharacterized protein</fullName>
    </submittedName>
</protein>
<sequence>MPARTPALNALTATEKGELLDALLTARPDLRGQAEELATRRLSTVDPIGVADGVESTLRFVAIDGLNDRAGYQPGIGYVHPVEAAAEILDELLQPFLDDLQRHARLGMTAAATEMAVGIMHGLHRCRDGGSESLLEYSPDFADERAAEVIRRCRALAVDLPVDDLVDALTGWETLFGDGRSTS</sequence>
<organism evidence="1 2">
    <name type="scientific">Pseudonocardia hydrocarbonoxydans</name>
    <dbReference type="NCBI Taxonomy" id="76726"/>
    <lineage>
        <taxon>Bacteria</taxon>
        <taxon>Bacillati</taxon>
        <taxon>Actinomycetota</taxon>
        <taxon>Actinomycetes</taxon>
        <taxon>Pseudonocardiales</taxon>
        <taxon>Pseudonocardiaceae</taxon>
        <taxon>Pseudonocardia</taxon>
    </lineage>
</organism>
<dbReference type="AlphaFoldDB" id="A0A4Y3WJ20"/>
<gene>
    <name evidence="1" type="ORF">PHY01_12200</name>
</gene>
<evidence type="ECO:0000313" key="2">
    <source>
        <dbReference type="Proteomes" id="UP000320338"/>
    </source>
</evidence>
<keyword evidence="2" id="KW-1185">Reference proteome</keyword>
<accession>A0A4Y3WJ20</accession>
<name>A0A4Y3WJ20_9PSEU</name>
<comment type="caution">
    <text evidence="1">The sequence shown here is derived from an EMBL/GenBank/DDBJ whole genome shotgun (WGS) entry which is preliminary data.</text>
</comment>
<dbReference type="EMBL" id="BJNG01000012">
    <property type="protein sequence ID" value="GEC18937.1"/>
    <property type="molecule type" value="Genomic_DNA"/>
</dbReference>
<evidence type="ECO:0000313" key="1">
    <source>
        <dbReference type="EMBL" id="GEC18937.1"/>
    </source>
</evidence>
<reference evidence="1 2" key="1">
    <citation type="submission" date="2019-06" db="EMBL/GenBank/DDBJ databases">
        <title>Whole genome shotgun sequence of Pseudonocardia hydrocarbonoxydans NBRC 14498.</title>
        <authorList>
            <person name="Hosoyama A."/>
            <person name="Uohara A."/>
            <person name="Ohji S."/>
            <person name="Ichikawa N."/>
        </authorList>
    </citation>
    <scope>NUCLEOTIDE SEQUENCE [LARGE SCALE GENOMIC DNA]</scope>
    <source>
        <strain evidence="1 2">NBRC 14498</strain>
    </source>
</reference>
<proteinExistence type="predicted"/>
<dbReference type="Proteomes" id="UP000320338">
    <property type="component" value="Unassembled WGS sequence"/>
</dbReference>